<gene>
    <name evidence="1" type="ORF">GXM_07869</name>
</gene>
<name>A0A5P8WC23_9NOSO</name>
<accession>A0A5P8WC23</accession>
<keyword evidence="2" id="KW-1185">Reference proteome</keyword>
<organism evidence="1 2">
    <name type="scientific">Nostoc sphaeroides CCNUC1</name>
    <dbReference type="NCBI Taxonomy" id="2653204"/>
    <lineage>
        <taxon>Bacteria</taxon>
        <taxon>Bacillati</taxon>
        <taxon>Cyanobacteriota</taxon>
        <taxon>Cyanophyceae</taxon>
        <taxon>Nostocales</taxon>
        <taxon>Nostocaceae</taxon>
        <taxon>Nostoc</taxon>
    </lineage>
</organism>
<protein>
    <submittedName>
        <fullName evidence="1">Uncharacterized protein</fullName>
    </submittedName>
</protein>
<dbReference type="EMBL" id="CP045227">
    <property type="protein sequence ID" value="QFS50375.1"/>
    <property type="molecule type" value="Genomic_DNA"/>
</dbReference>
<dbReference type="Proteomes" id="UP000326678">
    <property type="component" value="Chromosome Gxm2"/>
</dbReference>
<dbReference type="KEGG" id="nsh:GXM_07869"/>
<evidence type="ECO:0000313" key="1">
    <source>
        <dbReference type="EMBL" id="QFS50375.1"/>
    </source>
</evidence>
<sequence length="41" mass="4536">MGITQRNSFFLHLEVELAFAGKSKVKSKYSPLSPCRLSPAP</sequence>
<evidence type="ECO:0000313" key="2">
    <source>
        <dbReference type="Proteomes" id="UP000326678"/>
    </source>
</evidence>
<proteinExistence type="predicted"/>
<reference evidence="1 2" key="1">
    <citation type="submission" date="2019-10" db="EMBL/GenBank/DDBJ databases">
        <title>Genomic and transcriptomic insights into the perfect genentic adaptation of a filamentous nitrogen-fixing cyanobacterium to rice fields.</title>
        <authorList>
            <person name="Chen Z."/>
        </authorList>
    </citation>
    <scope>NUCLEOTIDE SEQUENCE [LARGE SCALE GENOMIC DNA]</scope>
    <source>
        <strain evidence="1">CCNUC1</strain>
    </source>
</reference>
<dbReference type="AlphaFoldDB" id="A0A5P8WC23"/>